<gene>
    <name evidence="1" type="ORF">DMP08_08815</name>
</gene>
<keyword evidence="2" id="KW-1185">Reference proteome</keyword>
<dbReference type="OrthoDB" id="3194843at2"/>
<comment type="caution">
    <text evidence="1">The sequence shown here is derived from an EMBL/GenBank/DDBJ whole genome shotgun (WGS) entry which is preliminary data.</text>
</comment>
<dbReference type="RefSeq" id="WP_123192544.1">
    <property type="nucleotide sequence ID" value="NZ_QICD01000018.1"/>
</dbReference>
<sequence>MSRSKGSVRIGPISLFTLMTVLCLAVLGVLSISTAQATYAAAEKQAAFAADTYANESAAQNLLANVDETLASVRKTGGNLDAALAAVDGMLPSNAKREGATVSAKFSTESGRALDVELTVRADATYEITAWKATTQWTNASSGETLWSGAAQTR</sequence>
<dbReference type="Proteomes" id="UP000278632">
    <property type="component" value="Unassembled WGS sequence"/>
</dbReference>
<reference evidence="2" key="1">
    <citation type="submission" date="2018-05" db="EMBL/GenBank/DDBJ databases">
        <title>Genome Sequencing of selected type strains of the family Eggerthellaceae.</title>
        <authorList>
            <person name="Danylec N."/>
            <person name="Stoll D.A."/>
            <person name="Doetsch A."/>
            <person name="Huch M."/>
        </authorList>
    </citation>
    <scope>NUCLEOTIDE SEQUENCE [LARGE SCALE GENOMIC DNA]</scope>
    <source>
        <strain evidence="2">DSM 16106</strain>
    </source>
</reference>
<dbReference type="EMBL" id="QICD01000018">
    <property type="protein sequence ID" value="RNL42219.1"/>
    <property type="molecule type" value="Genomic_DNA"/>
</dbReference>
<evidence type="ECO:0000313" key="1">
    <source>
        <dbReference type="EMBL" id="RNL42219.1"/>
    </source>
</evidence>
<evidence type="ECO:0000313" key="2">
    <source>
        <dbReference type="Proteomes" id="UP000278632"/>
    </source>
</evidence>
<name>A0A3N0B652_9ACTN</name>
<proteinExistence type="predicted"/>
<accession>A0A3N0B652</accession>
<organism evidence="1 2">
    <name type="scientific">Paraeggerthella hongkongensis</name>
    <dbReference type="NCBI Taxonomy" id="230658"/>
    <lineage>
        <taxon>Bacteria</taxon>
        <taxon>Bacillati</taxon>
        <taxon>Actinomycetota</taxon>
        <taxon>Coriobacteriia</taxon>
        <taxon>Eggerthellales</taxon>
        <taxon>Eggerthellaceae</taxon>
        <taxon>Paraeggerthella</taxon>
    </lineage>
</organism>
<protein>
    <submittedName>
        <fullName evidence="1">S4A5 electrogenic sodium bicarbonate cotransporter 4</fullName>
    </submittedName>
</protein>
<dbReference type="AlphaFoldDB" id="A0A3N0B652"/>